<dbReference type="Pfam" id="PF22725">
    <property type="entry name" value="GFO_IDH_MocA_C3"/>
    <property type="match status" value="1"/>
</dbReference>
<evidence type="ECO:0000313" key="3">
    <source>
        <dbReference type="EMBL" id="OQB73835.1"/>
    </source>
</evidence>
<sequence>MKEIRIGFIGCGSMSYGHLNVLKNMKDVKIVGIFDPNQNNAEKFAEQAGNPVIYKSDRQLIEKENPDGVIINSPHTLHFPQIKLALENRVNVFVEKPAVVNYKESQEVKKLLKKTGKIFVVGYQRHYTDIFLSAKKLLDDKKIGKIVFVSGYLAQDWINIVKKSGRVWRFDPKLSGGGQLTDSGSHFVSILFYLTGLTPCEVSAFIDYKKMKVDVNTAFIVKFKEKVIGSFGILGIDPSFREALLIWGEKGVIKVSAYGENSYVHYNGKQESEPLPLVSSDVKTPAEDFIKCIKKERKPQTPFSVIEKVALLSDKIYQSSKKGTIVKV</sequence>
<dbReference type="EC" id="1.-.-.-" evidence="3"/>
<dbReference type="InterPro" id="IPR055170">
    <property type="entry name" value="GFO_IDH_MocA-like_dom"/>
</dbReference>
<feature type="domain" description="GFO/IDH/MocA-like oxidoreductase" evidence="2">
    <location>
        <begin position="131"/>
        <end position="253"/>
    </location>
</feature>
<dbReference type="EMBL" id="MWDQ01000062">
    <property type="protein sequence ID" value="OQB73835.1"/>
    <property type="molecule type" value="Genomic_DNA"/>
</dbReference>
<name>A0A1V6CAB4_UNCT6</name>
<dbReference type="AlphaFoldDB" id="A0A1V6CAB4"/>
<evidence type="ECO:0000259" key="1">
    <source>
        <dbReference type="Pfam" id="PF01408"/>
    </source>
</evidence>
<dbReference type="GO" id="GO:0016491">
    <property type="term" value="F:oxidoreductase activity"/>
    <property type="evidence" value="ECO:0007669"/>
    <property type="project" value="UniProtKB-KW"/>
</dbReference>
<dbReference type="SUPFAM" id="SSF55347">
    <property type="entry name" value="Glyceraldehyde-3-phosphate dehydrogenase-like, C-terminal domain"/>
    <property type="match status" value="1"/>
</dbReference>
<dbReference type="InterPro" id="IPR051450">
    <property type="entry name" value="Gfo/Idh/MocA_Oxidoreductases"/>
</dbReference>
<dbReference type="PANTHER" id="PTHR43377">
    <property type="entry name" value="BILIVERDIN REDUCTASE A"/>
    <property type="match status" value="1"/>
</dbReference>
<keyword evidence="3" id="KW-0560">Oxidoreductase</keyword>
<dbReference type="InterPro" id="IPR036291">
    <property type="entry name" value="NAD(P)-bd_dom_sf"/>
</dbReference>
<proteinExistence type="predicted"/>
<organism evidence="3">
    <name type="scientific">candidate division TA06 bacterium ADurb.Bin131</name>
    <dbReference type="NCBI Taxonomy" id="1852827"/>
    <lineage>
        <taxon>Bacteria</taxon>
        <taxon>Bacteria division TA06</taxon>
    </lineage>
</organism>
<accession>A0A1V6CAB4</accession>
<comment type="caution">
    <text evidence="3">The sequence shown here is derived from an EMBL/GenBank/DDBJ whole genome shotgun (WGS) entry which is preliminary data.</text>
</comment>
<protein>
    <submittedName>
        <fullName evidence="3">Oxidoreductase YcjS</fullName>
        <ecNumber evidence="3">1.-.-.-</ecNumber>
    </submittedName>
</protein>
<dbReference type="InterPro" id="IPR000683">
    <property type="entry name" value="Gfo/Idh/MocA-like_OxRdtase_N"/>
</dbReference>
<dbReference type="GO" id="GO:0000166">
    <property type="term" value="F:nucleotide binding"/>
    <property type="evidence" value="ECO:0007669"/>
    <property type="project" value="InterPro"/>
</dbReference>
<reference evidence="3" key="1">
    <citation type="submission" date="2017-02" db="EMBL/GenBank/DDBJ databases">
        <title>Delving into the versatile metabolic prowess of the omnipresent phylum Bacteroidetes.</title>
        <authorList>
            <person name="Nobu M.K."/>
            <person name="Mei R."/>
            <person name="Narihiro T."/>
            <person name="Kuroda K."/>
            <person name="Liu W.-T."/>
        </authorList>
    </citation>
    <scope>NUCLEOTIDE SEQUENCE</scope>
    <source>
        <strain evidence="3">ADurb.Bin131</strain>
    </source>
</reference>
<gene>
    <name evidence="3" type="primary">ycjS_5</name>
    <name evidence="3" type="ORF">BWX89_00771</name>
</gene>
<feature type="domain" description="Gfo/Idh/MocA-like oxidoreductase N-terminal" evidence="1">
    <location>
        <begin position="4"/>
        <end position="123"/>
    </location>
</feature>
<dbReference type="SUPFAM" id="SSF51735">
    <property type="entry name" value="NAD(P)-binding Rossmann-fold domains"/>
    <property type="match status" value="1"/>
</dbReference>
<dbReference type="Gene3D" id="3.30.360.10">
    <property type="entry name" value="Dihydrodipicolinate Reductase, domain 2"/>
    <property type="match status" value="1"/>
</dbReference>
<dbReference type="Pfam" id="PF01408">
    <property type="entry name" value="GFO_IDH_MocA"/>
    <property type="match status" value="1"/>
</dbReference>
<dbReference type="Proteomes" id="UP000485562">
    <property type="component" value="Unassembled WGS sequence"/>
</dbReference>
<dbReference type="PANTHER" id="PTHR43377:SF1">
    <property type="entry name" value="BILIVERDIN REDUCTASE A"/>
    <property type="match status" value="1"/>
</dbReference>
<evidence type="ECO:0000259" key="2">
    <source>
        <dbReference type="Pfam" id="PF22725"/>
    </source>
</evidence>
<dbReference type="Gene3D" id="3.40.50.720">
    <property type="entry name" value="NAD(P)-binding Rossmann-like Domain"/>
    <property type="match status" value="1"/>
</dbReference>